<evidence type="ECO:0000313" key="3">
    <source>
        <dbReference type="Proteomes" id="UP000237846"/>
    </source>
</evidence>
<dbReference type="Proteomes" id="UP000237846">
    <property type="component" value="Unassembled WGS sequence"/>
</dbReference>
<accession>A0A2T0Q0S7</accession>
<comment type="caution">
    <text evidence="2">The sequence shown here is derived from an EMBL/GenBank/DDBJ whole genome shotgun (WGS) entry which is preliminary data.</text>
</comment>
<evidence type="ECO:0000256" key="1">
    <source>
        <dbReference type="SAM" id="SignalP"/>
    </source>
</evidence>
<feature type="signal peptide" evidence="1">
    <location>
        <begin position="1"/>
        <end position="25"/>
    </location>
</feature>
<dbReference type="EMBL" id="PVZC01000006">
    <property type="protein sequence ID" value="PRX97384.1"/>
    <property type="molecule type" value="Genomic_DNA"/>
</dbReference>
<protein>
    <submittedName>
        <fullName evidence="2">Peptidase inhibitor family I36</fullName>
    </submittedName>
</protein>
<keyword evidence="1" id="KW-0732">Signal</keyword>
<feature type="chain" id="PRO_5015665382" evidence="1">
    <location>
        <begin position="26"/>
        <end position="115"/>
    </location>
</feature>
<dbReference type="OrthoDB" id="3532825at2"/>
<reference evidence="2 3" key="1">
    <citation type="submission" date="2018-03" db="EMBL/GenBank/DDBJ databases">
        <title>Genomic Encyclopedia of Archaeal and Bacterial Type Strains, Phase II (KMG-II): from individual species to whole genera.</title>
        <authorList>
            <person name="Goeker M."/>
        </authorList>
    </citation>
    <scope>NUCLEOTIDE SEQUENCE [LARGE SCALE GENOMIC DNA]</scope>
    <source>
        <strain evidence="2 3">DSM 45601</strain>
    </source>
</reference>
<dbReference type="Gene3D" id="2.60.20.10">
    <property type="entry name" value="Crystallins"/>
    <property type="match status" value="1"/>
</dbReference>
<organism evidence="2 3">
    <name type="scientific">Allonocardiopsis opalescens</name>
    <dbReference type="NCBI Taxonomy" id="1144618"/>
    <lineage>
        <taxon>Bacteria</taxon>
        <taxon>Bacillati</taxon>
        <taxon>Actinomycetota</taxon>
        <taxon>Actinomycetes</taxon>
        <taxon>Streptosporangiales</taxon>
        <taxon>Allonocardiopsis</taxon>
    </lineage>
</organism>
<gene>
    <name evidence="2" type="ORF">CLV72_106422</name>
</gene>
<dbReference type="Pfam" id="PF03995">
    <property type="entry name" value="Inhibitor_I36"/>
    <property type="match status" value="1"/>
</dbReference>
<evidence type="ECO:0000313" key="2">
    <source>
        <dbReference type="EMBL" id="PRX97384.1"/>
    </source>
</evidence>
<dbReference type="AlphaFoldDB" id="A0A2T0Q0S7"/>
<proteinExistence type="predicted"/>
<sequence length="115" mass="12696">MWRRLSVVVGVVALGFAGLVGPASADFWVYEHDDQGGRSENFTGDDSNLFNNVWNDSGGNVNDNISSMRNNENRGVTMYEHANYAGDDYYARPNSEDDDLTNNGFDNIASSIDFS</sequence>
<name>A0A2T0Q0S7_9ACTN</name>
<dbReference type="SUPFAM" id="SSF49695">
    <property type="entry name" value="gamma-Crystallin-like"/>
    <property type="match status" value="1"/>
</dbReference>
<dbReference type="InterPro" id="IPR011024">
    <property type="entry name" value="G_crystallin-like"/>
</dbReference>
<keyword evidence="3" id="KW-1185">Reference proteome</keyword>
<dbReference type="RefSeq" id="WP_106249420.1">
    <property type="nucleotide sequence ID" value="NZ_PVZC01000006.1"/>
</dbReference>